<evidence type="ECO:0000256" key="1">
    <source>
        <dbReference type="ARBA" id="ARBA00022741"/>
    </source>
</evidence>
<dbReference type="SUPFAM" id="SSF52540">
    <property type="entry name" value="P-loop containing nucleoside triphosphate hydrolases"/>
    <property type="match status" value="1"/>
</dbReference>
<evidence type="ECO:0000259" key="4">
    <source>
        <dbReference type="SMART" id="SM00382"/>
    </source>
</evidence>
<proteinExistence type="predicted"/>
<sequence>MTDTSAGLVGRLLGQVVGRRRELELVVAALAADRHIVLEGPPGTGKSTLLRAVAHELGIGFEFVEGNAELTPARLVGHFDPARVLTDGYTADVFVDGPLVTAMTSGALLYVEEINRIPEETLNVLITVMSEQELHVPRLGRVACAPGFRLVAAMNPFDAVGTARISSAVYDRMCRLSMSYQSAPDEVAIVQRAIADAGVEGVEPEWLGKVVELVRRTRDHADLRVGSSVRGAIDTALVAASLGTLRGQPPAQPSIGLDAAIVALSGRVRLREGSQRTSEGIITELWEEIFGRVAGDGDGAGDEGKAGAPTGATNSR</sequence>
<dbReference type="GO" id="GO:0016887">
    <property type="term" value="F:ATP hydrolysis activity"/>
    <property type="evidence" value="ECO:0007669"/>
    <property type="project" value="InterPro"/>
</dbReference>
<evidence type="ECO:0000256" key="3">
    <source>
        <dbReference type="SAM" id="MobiDB-lite"/>
    </source>
</evidence>
<feature type="domain" description="AAA+ ATPase" evidence="4">
    <location>
        <begin position="32"/>
        <end position="179"/>
    </location>
</feature>
<dbReference type="Gene3D" id="3.40.50.300">
    <property type="entry name" value="P-loop containing nucleotide triphosphate hydrolases"/>
    <property type="match status" value="1"/>
</dbReference>
<dbReference type="InterPro" id="IPR027417">
    <property type="entry name" value="P-loop_NTPase"/>
</dbReference>
<gene>
    <name evidence="5" type="ORF">UFOPK1493_00538</name>
</gene>
<dbReference type="EMBL" id="CAEZSR010000011">
    <property type="protein sequence ID" value="CAB4544318.1"/>
    <property type="molecule type" value="Genomic_DNA"/>
</dbReference>
<dbReference type="Pfam" id="PF07728">
    <property type="entry name" value="AAA_5"/>
    <property type="match status" value="1"/>
</dbReference>
<dbReference type="InterPro" id="IPR011704">
    <property type="entry name" value="ATPase_dyneun-rel_AAA"/>
</dbReference>
<dbReference type="InterPro" id="IPR050764">
    <property type="entry name" value="CbbQ/NirQ/NorQ/GpvN"/>
</dbReference>
<name>A0A6J6C1Y6_9ZZZZ</name>
<evidence type="ECO:0000256" key="2">
    <source>
        <dbReference type="ARBA" id="ARBA00022840"/>
    </source>
</evidence>
<accession>A0A6J6C1Y6</accession>
<evidence type="ECO:0000313" key="5">
    <source>
        <dbReference type="EMBL" id="CAB4544318.1"/>
    </source>
</evidence>
<keyword evidence="1" id="KW-0547">Nucleotide-binding</keyword>
<dbReference type="GO" id="GO:0005524">
    <property type="term" value="F:ATP binding"/>
    <property type="evidence" value="ECO:0007669"/>
    <property type="project" value="UniProtKB-KW"/>
</dbReference>
<dbReference type="CDD" id="cd00009">
    <property type="entry name" value="AAA"/>
    <property type="match status" value="1"/>
</dbReference>
<dbReference type="InterPro" id="IPR003593">
    <property type="entry name" value="AAA+_ATPase"/>
</dbReference>
<dbReference type="PANTHER" id="PTHR42759">
    <property type="entry name" value="MOXR FAMILY PROTEIN"/>
    <property type="match status" value="1"/>
</dbReference>
<feature type="region of interest" description="Disordered" evidence="3">
    <location>
        <begin position="295"/>
        <end position="316"/>
    </location>
</feature>
<keyword evidence="2" id="KW-0067">ATP-binding</keyword>
<dbReference type="PANTHER" id="PTHR42759:SF1">
    <property type="entry name" value="MAGNESIUM-CHELATASE SUBUNIT CHLD"/>
    <property type="match status" value="1"/>
</dbReference>
<dbReference type="SMART" id="SM00382">
    <property type="entry name" value="AAA"/>
    <property type="match status" value="1"/>
</dbReference>
<protein>
    <submittedName>
        <fullName evidence="5">Unannotated protein</fullName>
    </submittedName>
</protein>
<organism evidence="5">
    <name type="scientific">freshwater metagenome</name>
    <dbReference type="NCBI Taxonomy" id="449393"/>
    <lineage>
        <taxon>unclassified sequences</taxon>
        <taxon>metagenomes</taxon>
        <taxon>ecological metagenomes</taxon>
    </lineage>
</organism>
<reference evidence="5" key="1">
    <citation type="submission" date="2020-05" db="EMBL/GenBank/DDBJ databases">
        <authorList>
            <person name="Chiriac C."/>
            <person name="Salcher M."/>
            <person name="Ghai R."/>
            <person name="Kavagutti S V."/>
        </authorList>
    </citation>
    <scope>NUCLEOTIDE SEQUENCE</scope>
</reference>
<dbReference type="PIRSF" id="PIRSF002849">
    <property type="entry name" value="AAA_ATPase_chaperone_MoxR_prd"/>
    <property type="match status" value="1"/>
</dbReference>
<dbReference type="InterPro" id="IPR000641">
    <property type="entry name" value="CbxX/CfxQ"/>
</dbReference>
<dbReference type="PRINTS" id="PR00819">
    <property type="entry name" value="CBXCFQXSUPER"/>
</dbReference>
<dbReference type="AlphaFoldDB" id="A0A6J6C1Y6"/>